<name>A0A0F9H1Z3_9ZZZZ</name>
<accession>A0A0F9H1Z3</accession>
<feature type="non-terminal residue" evidence="2">
    <location>
        <position position="139"/>
    </location>
</feature>
<comment type="caution">
    <text evidence="2">The sequence shown here is derived from an EMBL/GenBank/DDBJ whole genome shotgun (WGS) entry which is preliminary data.</text>
</comment>
<dbReference type="AlphaFoldDB" id="A0A0F9H1Z3"/>
<dbReference type="EMBL" id="LAZR01016307">
    <property type="protein sequence ID" value="KKM05070.1"/>
    <property type="molecule type" value="Genomic_DNA"/>
</dbReference>
<protein>
    <submittedName>
        <fullName evidence="2">Uncharacterized protein</fullName>
    </submittedName>
</protein>
<evidence type="ECO:0000256" key="1">
    <source>
        <dbReference type="SAM" id="MobiDB-lite"/>
    </source>
</evidence>
<organism evidence="2">
    <name type="scientific">marine sediment metagenome</name>
    <dbReference type="NCBI Taxonomy" id="412755"/>
    <lineage>
        <taxon>unclassified sequences</taxon>
        <taxon>metagenomes</taxon>
        <taxon>ecological metagenomes</taxon>
    </lineage>
</organism>
<reference evidence="2" key="1">
    <citation type="journal article" date="2015" name="Nature">
        <title>Complex archaea that bridge the gap between prokaryotes and eukaryotes.</title>
        <authorList>
            <person name="Spang A."/>
            <person name="Saw J.H."/>
            <person name="Jorgensen S.L."/>
            <person name="Zaremba-Niedzwiedzka K."/>
            <person name="Martijn J."/>
            <person name="Lind A.E."/>
            <person name="van Eijk R."/>
            <person name="Schleper C."/>
            <person name="Guy L."/>
            <person name="Ettema T.J."/>
        </authorList>
    </citation>
    <scope>NUCLEOTIDE SEQUENCE</scope>
</reference>
<feature type="region of interest" description="Disordered" evidence="1">
    <location>
        <begin position="1"/>
        <end position="21"/>
    </location>
</feature>
<proteinExistence type="predicted"/>
<evidence type="ECO:0000313" key="2">
    <source>
        <dbReference type="EMBL" id="KKM05070.1"/>
    </source>
</evidence>
<sequence>MHLPKKHPKPAACAAGSEGRPRSSERDLIVAVDQLGIFVLGRLRAAQEVDLLGDDLAAVAVVPHAVDPFGVVDPAVDEDLHALFAMLRDRLAETVEAGDAVPFGVHDPVAVVVAQHATFREAGARGSEAEVGDVGAALS</sequence>
<gene>
    <name evidence="2" type="ORF">LCGC14_1757800</name>
</gene>